<name>A0AAE3GZG6_9CYAN</name>
<gene>
    <name evidence="1" type="ORF">NJ959_29925</name>
</gene>
<comment type="caution">
    <text evidence="1">The sequence shown here is derived from an EMBL/GenBank/DDBJ whole genome shotgun (WGS) entry which is preliminary data.</text>
</comment>
<keyword evidence="2" id="KW-1185">Reference proteome</keyword>
<sequence>MKNKKWGIINRSFATSLGAFAQGCLIVLNSPSIVLARPASVFTSHLEEIQSNLPVGLAIRLPAELRMGKLLDIDESRLILRVFPSETPVSFTVSLFTCSRGAYPCLLGSFSANSKTNVSAKLELQKYKEKGDRITLAPNVEGYLLEGPEQNPAYPFSAVMWEQNNIIYTINFPAIERQNILFMALSMAQEQPLYRRVNRLIP</sequence>
<dbReference type="PROSITE" id="PS51257">
    <property type="entry name" value="PROKAR_LIPOPROTEIN"/>
    <property type="match status" value="1"/>
</dbReference>
<accession>A0AAE3GZG6</accession>
<dbReference type="Proteomes" id="UP001204953">
    <property type="component" value="Unassembled WGS sequence"/>
</dbReference>
<evidence type="ECO:0000313" key="2">
    <source>
        <dbReference type="Proteomes" id="UP001204953"/>
    </source>
</evidence>
<evidence type="ECO:0000313" key="1">
    <source>
        <dbReference type="EMBL" id="MCP2732653.1"/>
    </source>
</evidence>
<protein>
    <submittedName>
        <fullName evidence="1">Uncharacterized protein</fullName>
    </submittedName>
</protein>
<dbReference type="AlphaFoldDB" id="A0AAE3GZG6"/>
<proteinExistence type="predicted"/>
<dbReference type="EMBL" id="JAMZMM010000718">
    <property type="protein sequence ID" value="MCP2732653.1"/>
    <property type="molecule type" value="Genomic_DNA"/>
</dbReference>
<reference evidence="1" key="1">
    <citation type="submission" date="2022-06" db="EMBL/GenBank/DDBJ databases">
        <title>New cyanobacteria of genus Symplocastrum in benthos of Lake Baikal.</title>
        <authorList>
            <person name="Sorokovikova E."/>
            <person name="Tikhonova I."/>
            <person name="Krasnopeev A."/>
            <person name="Evseev P."/>
            <person name="Gladkikh A."/>
            <person name="Belykh O."/>
        </authorList>
    </citation>
    <scope>NUCLEOTIDE SEQUENCE</scope>
    <source>
        <strain evidence="1">BBK-W-15</strain>
    </source>
</reference>
<organism evidence="1 2">
    <name type="scientific">Limnofasciculus baicalensis BBK-W-15</name>
    <dbReference type="NCBI Taxonomy" id="2699891"/>
    <lineage>
        <taxon>Bacteria</taxon>
        <taxon>Bacillati</taxon>
        <taxon>Cyanobacteriota</taxon>
        <taxon>Cyanophyceae</taxon>
        <taxon>Coleofasciculales</taxon>
        <taxon>Coleofasciculaceae</taxon>
        <taxon>Limnofasciculus</taxon>
        <taxon>Limnofasciculus baicalensis</taxon>
    </lineage>
</organism>